<reference evidence="2" key="1">
    <citation type="journal article" date="2023" name="Commun. Biol.">
        <title>Genome analysis of Parmales, the sister group of diatoms, reveals the evolutionary specialization of diatoms from phago-mixotrophs to photoautotrophs.</title>
        <authorList>
            <person name="Ban H."/>
            <person name="Sato S."/>
            <person name="Yoshikawa S."/>
            <person name="Yamada K."/>
            <person name="Nakamura Y."/>
            <person name="Ichinomiya M."/>
            <person name="Sato N."/>
            <person name="Blanc-Mathieu R."/>
            <person name="Endo H."/>
            <person name="Kuwata A."/>
            <person name="Ogata H."/>
        </authorList>
    </citation>
    <scope>NUCLEOTIDE SEQUENCE [LARGE SCALE GENOMIC DNA]</scope>
    <source>
        <strain evidence="2">NIES 3701</strain>
    </source>
</reference>
<comment type="caution">
    <text evidence="1">The sequence shown here is derived from an EMBL/GenBank/DDBJ whole genome shotgun (WGS) entry which is preliminary data.</text>
</comment>
<dbReference type="AlphaFoldDB" id="A0A9W7ERF2"/>
<evidence type="ECO:0000313" key="1">
    <source>
        <dbReference type="EMBL" id="GMH87013.1"/>
    </source>
</evidence>
<sequence length="71" mass="8123">MVQVNDVDEIEEIVEKMKEFHLYVSGKNNEGYVVFDSKHKVPLKFLNPLINSVLTSKISSTSYLFTMSTLP</sequence>
<keyword evidence="2" id="KW-1185">Reference proteome</keyword>
<proteinExistence type="predicted"/>
<name>A0A9W7ERF2_9STRA</name>
<accession>A0A9W7ERF2</accession>
<gene>
    <name evidence="1" type="ORF">TrST_g1504</name>
</gene>
<protein>
    <submittedName>
        <fullName evidence="1">Uncharacterized protein</fullName>
    </submittedName>
</protein>
<dbReference type="Proteomes" id="UP001165085">
    <property type="component" value="Unassembled WGS sequence"/>
</dbReference>
<dbReference type="EMBL" id="BRXY01000322">
    <property type="protein sequence ID" value="GMH87013.1"/>
    <property type="molecule type" value="Genomic_DNA"/>
</dbReference>
<evidence type="ECO:0000313" key="2">
    <source>
        <dbReference type="Proteomes" id="UP001165085"/>
    </source>
</evidence>
<organism evidence="1 2">
    <name type="scientific">Triparma strigata</name>
    <dbReference type="NCBI Taxonomy" id="1606541"/>
    <lineage>
        <taxon>Eukaryota</taxon>
        <taxon>Sar</taxon>
        <taxon>Stramenopiles</taxon>
        <taxon>Ochrophyta</taxon>
        <taxon>Bolidophyceae</taxon>
        <taxon>Parmales</taxon>
        <taxon>Triparmaceae</taxon>
        <taxon>Triparma</taxon>
    </lineage>
</organism>